<dbReference type="GO" id="GO:0030246">
    <property type="term" value="F:carbohydrate binding"/>
    <property type="evidence" value="ECO:0007669"/>
    <property type="project" value="InterPro"/>
</dbReference>
<dbReference type="Gene3D" id="3.20.20.80">
    <property type="entry name" value="Glycosidases"/>
    <property type="match status" value="1"/>
</dbReference>
<comment type="catalytic activity">
    <reaction evidence="1">
        <text>Endohydrolysis of (1-&gt;4)-beta-D-glucosidic linkages in cellulose, lichenin and cereal beta-D-glucans.</text>
        <dbReference type="EC" id="3.2.1.4"/>
    </reaction>
</comment>
<dbReference type="PANTHER" id="PTHR34142:SF1">
    <property type="entry name" value="GLYCOSIDE HYDROLASE FAMILY 5 DOMAIN-CONTAINING PROTEIN"/>
    <property type="match status" value="1"/>
</dbReference>
<gene>
    <name evidence="9" type="ORF">Cco03nite_20470</name>
</gene>
<evidence type="ECO:0000313" key="10">
    <source>
        <dbReference type="Proteomes" id="UP000630887"/>
    </source>
</evidence>
<dbReference type="InterPro" id="IPR000421">
    <property type="entry name" value="FA58C"/>
</dbReference>
<dbReference type="Pfam" id="PF00150">
    <property type="entry name" value="Cellulase"/>
    <property type="match status" value="1"/>
</dbReference>
<dbReference type="EMBL" id="BONI01000014">
    <property type="protein sequence ID" value="GIG05347.1"/>
    <property type="molecule type" value="Genomic_DNA"/>
</dbReference>
<evidence type="ECO:0000313" key="9">
    <source>
        <dbReference type="EMBL" id="GIG05347.1"/>
    </source>
</evidence>
<dbReference type="Pfam" id="PF00754">
    <property type="entry name" value="F5_F8_type_C"/>
    <property type="match status" value="1"/>
</dbReference>
<dbReference type="Gene3D" id="2.60.120.260">
    <property type="entry name" value="Galactose-binding domain-like"/>
    <property type="match status" value="2"/>
</dbReference>
<feature type="domain" description="CBM6" evidence="8">
    <location>
        <begin position="35"/>
        <end position="159"/>
    </location>
</feature>
<dbReference type="EC" id="3.2.1.4" evidence="2"/>
<feature type="signal peptide" evidence="6">
    <location>
        <begin position="1"/>
        <end position="32"/>
    </location>
</feature>
<evidence type="ECO:0000256" key="3">
    <source>
        <dbReference type="ARBA" id="ARBA00022801"/>
    </source>
</evidence>
<dbReference type="InterPro" id="IPR018087">
    <property type="entry name" value="Glyco_hydro_5_CS"/>
</dbReference>
<accession>A0A8J3KSH6</accession>
<evidence type="ECO:0000256" key="6">
    <source>
        <dbReference type="SAM" id="SignalP"/>
    </source>
</evidence>
<evidence type="ECO:0000256" key="4">
    <source>
        <dbReference type="ARBA" id="ARBA00023295"/>
    </source>
</evidence>
<dbReference type="CDD" id="cd04082">
    <property type="entry name" value="CBM35_pectate_lyase-like"/>
    <property type="match status" value="1"/>
</dbReference>
<dbReference type="AlphaFoldDB" id="A0A8J3KSH6"/>
<dbReference type="Pfam" id="PF16990">
    <property type="entry name" value="CBM_35"/>
    <property type="match status" value="1"/>
</dbReference>
<feature type="domain" description="F5/8 type C" evidence="7">
    <location>
        <begin position="157"/>
        <end position="295"/>
    </location>
</feature>
<evidence type="ECO:0000256" key="5">
    <source>
        <dbReference type="RuleBase" id="RU361153"/>
    </source>
</evidence>
<dbReference type="SMART" id="SM00231">
    <property type="entry name" value="FA58C"/>
    <property type="match status" value="1"/>
</dbReference>
<dbReference type="PROSITE" id="PS00659">
    <property type="entry name" value="GLYCOSYL_HYDROL_F5"/>
    <property type="match status" value="1"/>
</dbReference>
<dbReference type="SUPFAM" id="SSF51445">
    <property type="entry name" value="(Trans)glycosidases"/>
    <property type="match status" value="1"/>
</dbReference>
<protein>
    <recommendedName>
        <fullName evidence="2">cellulase</fullName>
        <ecNumber evidence="2">3.2.1.4</ecNumber>
    </recommendedName>
</protein>
<dbReference type="PROSITE" id="PS51175">
    <property type="entry name" value="CBM6"/>
    <property type="match status" value="1"/>
</dbReference>
<name>A0A8J3KSH6_9ACTN</name>
<dbReference type="PROSITE" id="PS50022">
    <property type="entry name" value="FA58C_3"/>
    <property type="match status" value="1"/>
</dbReference>
<evidence type="ECO:0000256" key="1">
    <source>
        <dbReference type="ARBA" id="ARBA00000966"/>
    </source>
</evidence>
<dbReference type="GO" id="GO:0000272">
    <property type="term" value="P:polysaccharide catabolic process"/>
    <property type="evidence" value="ECO:0007669"/>
    <property type="project" value="InterPro"/>
</dbReference>
<dbReference type="Proteomes" id="UP000630887">
    <property type="component" value="Unassembled WGS sequence"/>
</dbReference>
<keyword evidence="10" id="KW-1185">Reference proteome</keyword>
<dbReference type="InterPro" id="IPR008979">
    <property type="entry name" value="Galactose-bd-like_sf"/>
</dbReference>
<organism evidence="9 10">
    <name type="scientific">Catellatospora coxensis</name>
    <dbReference type="NCBI Taxonomy" id="310354"/>
    <lineage>
        <taxon>Bacteria</taxon>
        <taxon>Bacillati</taxon>
        <taxon>Actinomycetota</taxon>
        <taxon>Actinomycetes</taxon>
        <taxon>Micromonosporales</taxon>
        <taxon>Micromonosporaceae</taxon>
        <taxon>Catellatospora</taxon>
    </lineage>
</organism>
<dbReference type="PANTHER" id="PTHR34142">
    <property type="entry name" value="ENDO-BETA-1,4-GLUCANASE A"/>
    <property type="match status" value="1"/>
</dbReference>
<dbReference type="InterPro" id="IPR017853">
    <property type="entry name" value="GH"/>
</dbReference>
<evidence type="ECO:0000259" key="8">
    <source>
        <dbReference type="PROSITE" id="PS51175"/>
    </source>
</evidence>
<comment type="caution">
    <text evidence="9">The sequence shown here is derived from an EMBL/GenBank/DDBJ whole genome shotgun (WGS) entry which is preliminary data.</text>
</comment>
<reference evidence="9 10" key="1">
    <citation type="submission" date="2021-01" db="EMBL/GenBank/DDBJ databases">
        <title>Whole genome shotgun sequence of Catellatospora coxensis NBRC 107359.</title>
        <authorList>
            <person name="Komaki H."/>
            <person name="Tamura T."/>
        </authorList>
    </citation>
    <scope>NUCLEOTIDE SEQUENCE [LARGE SCALE GENOMIC DNA]</scope>
    <source>
        <strain evidence="9 10">NBRC 107359</strain>
    </source>
</reference>
<dbReference type="GO" id="GO:0008810">
    <property type="term" value="F:cellulase activity"/>
    <property type="evidence" value="ECO:0007669"/>
    <property type="project" value="UniProtKB-EC"/>
</dbReference>
<keyword evidence="4 5" id="KW-0326">Glycosidase</keyword>
<dbReference type="InterPro" id="IPR001547">
    <property type="entry name" value="Glyco_hydro_5"/>
</dbReference>
<evidence type="ECO:0000256" key="2">
    <source>
        <dbReference type="ARBA" id="ARBA00012601"/>
    </source>
</evidence>
<proteinExistence type="inferred from homology"/>
<keyword evidence="6" id="KW-0732">Signal</keyword>
<comment type="similarity">
    <text evidence="5">Belongs to the glycosyl hydrolase 5 (cellulase A) family.</text>
</comment>
<evidence type="ECO:0000259" key="7">
    <source>
        <dbReference type="PROSITE" id="PS50022"/>
    </source>
</evidence>
<dbReference type="SUPFAM" id="SSF49785">
    <property type="entry name" value="Galactose-binding domain-like"/>
    <property type="match status" value="2"/>
</dbReference>
<keyword evidence="3 5" id="KW-0378">Hydrolase</keyword>
<sequence length="624" mass="66384">MKILSRPWRAAAVASLVTLTALAVGATLPAWAAPTRYEAESATISQGVVEANHAGYSGSGFVNTDNAIGSAVQWTVNLPSAGNATLTIRYANGSGANRPADIIVNGTVVSAASAFNATSAWTTWTNKTVTALLAAGTNTIRVAATTATGTANLDYLDVEVNTGPSETLLSRGKPATASSVEDATTAAGNAVDGSTTTRWASAEGVDPQWLRVDLGAPSTITRVELNWEAAYATGYRVEVSADGNAWTSVYSTTSGNGATDTITGLSANGRYVRVYGTTRATQWGYSLWEFDVYGTGPSVPPSPSASPSPPTGTTPVAINGQLRVCGVKLCNRFNQPIQLRGMSTHGIQWYPQCVNDSSLNALATDWNADVLRVSMYVQEDGYETNPQLFTDRVHGYIEQATARGMYVIVDWHMLTPGDPNYNLARARTFFTAIAQRHANKTNILYEVANEPNGVGWAAIKSYAEQIIPTIRAIDSDAVVLVGTRAWSSLGLSDGANETEVVNNKVNATNIMYTFHFYAASHGSSYLNALSRAADQIPMFVTEFGTQEASGDGANNFTQAQAYIDLMAAKKISWTNWNYSDDFRTGAVFTTGTCGTGPYAGTSRLKAAGVWVRDRIRTADNFPTG</sequence>
<dbReference type="InterPro" id="IPR005084">
    <property type="entry name" value="CBM6"/>
</dbReference>
<feature type="chain" id="PRO_5035304542" description="cellulase" evidence="6">
    <location>
        <begin position="33"/>
        <end position="624"/>
    </location>
</feature>